<reference evidence="1" key="3">
    <citation type="submission" date="2020-02" db="EMBL/GenBank/DDBJ databases">
        <authorList>
            <person name="Matsumoto Y."/>
            <person name="Motooka D."/>
            <person name="Nakamura S."/>
        </authorList>
    </citation>
    <scope>NUCLEOTIDE SEQUENCE</scope>
    <source>
        <strain evidence="1">JCM 6377</strain>
    </source>
</reference>
<accession>A0A2A7MPA6</accession>
<dbReference type="EMBL" id="BLKS01000001">
    <property type="protein sequence ID" value="GFG50772.1"/>
    <property type="molecule type" value="Genomic_DNA"/>
</dbReference>
<reference evidence="2 3" key="1">
    <citation type="submission" date="2017-10" db="EMBL/GenBank/DDBJ databases">
        <title>The new phylogeny of genus Mycobacterium.</title>
        <authorList>
            <person name="Tortoli E."/>
            <person name="Trovato A."/>
            <person name="Cirillo D.M."/>
        </authorList>
    </citation>
    <scope>NUCLEOTIDE SEQUENCE [LARGE SCALE GENOMIC DNA]</scope>
    <source>
        <strain evidence="2 3">CCUG37673</strain>
    </source>
</reference>
<keyword evidence="1" id="KW-0560">Oxidoreductase</keyword>
<dbReference type="AlphaFoldDB" id="A0A2A7MPA6"/>
<sequence length="225" mass="24346">MSYSAEQVQILTERCEQFRGSKAPEGYPDSLALCIVDSVQSTMVRYPTVEKVVSNYRAYRREQGGDPNTDSAVDLAATFAQLNGPEAWAARIGNGNRTSTHKGAPLKAYAIEAEANGMIDVGVVTAQDLRSAAEDADSLALVKKAWLNVPGQGSGVTWHYVQMLAGIPGIKPDRMIIRFVAKALDRPVKTVSPAFCVELLTAVAGELSMTASELDHAIWNYQRGQ</sequence>
<comment type="caution">
    <text evidence="2">The sequence shown here is derived from an EMBL/GenBank/DDBJ whole genome shotgun (WGS) entry which is preliminary data.</text>
</comment>
<organism evidence="2 3">
    <name type="scientific">Mycolicibacterium agri</name>
    <name type="common">Mycobacterium agri</name>
    <dbReference type="NCBI Taxonomy" id="36811"/>
    <lineage>
        <taxon>Bacteria</taxon>
        <taxon>Bacillati</taxon>
        <taxon>Actinomycetota</taxon>
        <taxon>Actinomycetes</taxon>
        <taxon>Mycobacteriales</taxon>
        <taxon>Mycobacteriaceae</taxon>
        <taxon>Mycolicibacterium</taxon>
    </lineage>
</organism>
<dbReference type="Proteomes" id="UP000220914">
    <property type="component" value="Unassembled WGS sequence"/>
</dbReference>
<reference evidence="1 4" key="2">
    <citation type="journal article" date="2019" name="Emerg. Microbes Infect.">
        <title>Comprehensive subspecies identification of 175 nontuberculous mycobacteria species based on 7547 genomic profiles.</title>
        <authorList>
            <person name="Matsumoto Y."/>
            <person name="Kinjo T."/>
            <person name="Motooka D."/>
            <person name="Nabeya D."/>
            <person name="Jung N."/>
            <person name="Uechi K."/>
            <person name="Horii T."/>
            <person name="Iida T."/>
            <person name="Fujita J."/>
            <person name="Nakamura S."/>
        </authorList>
    </citation>
    <scope>NUCLEOTIDE SEQUENCE [LARGE SCALE GENOMIC DNA]</scope>
    <source>
        <strain evidence="1 4">JCM 6377</strain>
    </source>
</reference>
<proteinExistence type="predicted"/>
<evidence type="ECO:0000313" key="3">
    <source>
        <dbReference type="Proteomes" id="UP000220914"/>
    </source>
</evidence>
<protein>
    <submittedName>
        <fullName evidence="1">Heme peroxidase</fullName>
    </submittedName>
</protein>
<dbReference type="EMBL" id="PDCP01000104">
    <property type="protein sequence ID" value="PEG33565.1"/>
    <property type="molecule type" value="Genomic_DNA"/>
</dbReference>
<evidence type="ECO:0000313" key="2">
    <source>
        <dbReference type="EMBL" id="PEG33565.1"/>
    </source>
</evidence>
<evidence type="ECO:0000313" key="1">
    <source>
        <dbReference type="EMBL" id="GFG50772.1"/>
    </source>
</evidence>
<dbReference type="Proteomes" id="UP000465302">
    <property type="component" value="Unassembled WGS sequence"/>
</dbReference>
<dbReference type="RefSeq" id="WP_097944431.1">
    <property type="nucleotide sequence ID" value="NZ_BLKS01000001.1"/>
</dbReference>
<name>A0A2A7MPA6_MYCAG</name>
<keyword evidence="3" id="KW-1185">Reference proteome</keyword>
<evidence type="ECO:0000313" key="4">
    <source>
        <dbReference type="Proteomes" id="UP000465302"/>
    </source>
</evidence>
<dbReference type="OrthoDB" id="2962349at2"/>
<gene>
    <name evidence="2" type="ORF">CQY20_30095</name>
    <name evidence="1" type="ORF">MAGR_22130</name>
</gene>
<dbReference type="GO" id="GO:0004601">
    <property type="term" value="F:peroxidase activity"/>
    <property type="evidence" value="ECO:0007669"/>
    <property type="project" value="UniProtKB-KW"/>
</dbReference>
<keyword evidence="1" id="KW-0575">Peroxidase</keyword>